<dbReference type="Gene3D" id="1.10.260.40">
    <property type="entry name" value="lambda repressor-like DNA-binding domains"/>
    <property type="match status" value="1"/>
</dbReference>
<keyword evidence="3" id="KW-0597">Phosphoprotein</keyword>
<dbReference type="InterPro" id="IPR010982">
    <property type="entry name" value="Lambda_DNA-bd_dom_sf"/>
</dbReference>
<dbReference type="InterPro" id="IPR001387">
    <property type="entry name" value="Cro/C1-type_HTH"/>
</dbReference>
<dbReference type="Gene3D" id="2.10.70.100">
    <property type="match status" value="1"/>
</dbReference>
<dbReference type="InterPro" id="IPR035965">
    <property type="entry name" value="PAS-like_dom_sf"/>
</dbReference>
<dbReference type="RefSeq" id="WP_369720574.1">
    <property type="nucleotide sequence ID" value="NZ_CP165734.1"/>
</dbReference>
<dbReference type="SMART" id="SM00086">
    <property type="entry name" value="PAC"/>
    <property type="match status" value="2"/>
</dbReference>
<dbReference type="InterPro" id="IPR000014">
    <property type="entry name" value="PAS"/>
</dbReference>
<dbReference type="EC" id="2.7.13.3" evidence="2"/>
<dbReference type="PANTHER" id="PTHR43304:SF1">
    <property type="entry name" value="PAC DOMAIN-CONTAINING PROTEIN"/>
    <property type="match status" value="1"/>
</dbReference>
<reference evidence="8" key="1">
    <citation type="submission" date="2024-08" db="EMBL/GenBank/DDBJ databases">
        <authorList>
            <person name="Chaddad Z."/>
            <person name="Lamrabet M."/>
            <person name="Bouhnik O."/>
            <person name="Alami S."/>
            <person name="Wipf D."/>
            <person name="Courty P.E."/>
            <person name="Missbah El Idrissi M."/>
        </authorList>
    </citation>
    <scope>NUCLEOTIDE SEQUENCE</scope>
    <source>
        <strain evidence="8">LLZ17</strain>
    </source>
</reference>
<evidence type="ECO:0000313" key="8">
    <source>
        <dbReference type="EMBL" id="XDV56128.1"/>
    </source>
</evidence>
<dbReference type="Pfam" id="PF08447">
    <property type="entry name" value="PAS_3"/>
    <property type="match status" value="2"/>
</dbReference>
<sequence>MLQLEQFLNLPDLFVFIEEKIGIGIWRIDAAGQMQWSRGVFSLLGLDPRRTTPSFAAYERRIHPEDRRSPGAPGEFLFDRSLFDGEFRIIRPGGSLRWIRVESEVLLDSAGEPDCVLGVAIDITEQHRLLQPFKEDAGRYAALSQVVDGLLWIGNSDGRITALVNGPKISEADKFLGRGWVDLVHEEEREAALKSWATAAETGRPYNVEHRLRQPDGSYRLHRCKAVPVVHSDGSIREWLGTSTDMQQPQLSIQHGATSRLTGAQLRAARGMLNWSVKQLAARTGISAAVIRGLEERHGFLRLPEETLSTLRDTLSGAGIEFIFPAVGQPGVRPR</sequence>
<dbReference type="Gene3D" id="3.30.450.20">
    <property type="entry name" value="PAS domain"/>
    <property type="match status" value="2"/>
</dbReference>
<evidence type="ECO:0000259" key="6">
    <source>
        <dbReference type="PROSITE" id="PS50113"/>
    </source>
</evidence>
<proteinExistence type="predicted"/>
<dbReference type="InterPro" id="IPR052162">
    <property type="entry name" value="Sensor_kinase/Photoreceptor"/>
</dbReference>
<evidence type="ECO:0000256" key="1">
    <source>
        <dbReference type="ARBA" id="ARBA00000085"/>
    </source>
</evidence>
<dbReference type="PROSITE" id="PS50113">
    <property type="entry name" value="PAC"/>
    <property type="match status" value="1"/>
</dbReference>
<gene>
    <name evidence="8" type="ORF">AB8Z38_25915</name>
</gene>
<dbReference type="PANTHER" id="PTHR43304">
    <property type="entry name" value="PHYTOCHROME-LIKE PROTEIN CPH1"/>
    <property type="match status" value="1"/>
</dbReference>
<evidence type="ECO:0000256" key="5">
    <source>
        <dbReference type="ARBA" id="ARBA00022777"/>
    </source>
</evidence>
<dbReference type="GO" id="GO:0004673">
    <property type="term" value="F:protein histidine kinase activity"/>
    <property type="evidence" value="ECO:0007669"/>
    <property type="project" value="UniProtKB-EC"/>
</dbReference>
<dbReference type="EMBL" id="CP165734">
    <property type="protein sequence ID" value="XDV56128.1"/>
    <property type="molecule type" value="Genomic_DNA"/>
</dbReference>
<feature type="domain" description="PAC" evidence="6">
    <location>
        <begin position="83"/>
        <end position="135"/>
    </location>
</feature>
<accession>A0AB39XDL2</accession>
<dbReference type="CDD" id="cd00093">
    <property type="entry name" value="HTH_XRE"/>
    <property type="match status" value="1"/>
</dbReference>
<dbReference type="InterPro" id="IPR001610">
    <property type="entry name" value="PAC"/>
</dbReference>
<keyword evidence="4" id="KW-0808">Transferase</keyword>
<dbReference type="CDD" id="cd00130">
    <property type="entry name" value="PAS"/>
    <property type="match status" value="2"/>
</dbReference>
<feature type="domain" description="HTH cro/C1-type" evidence="7">
    <location>
        <begin position="266"/>
        <end position="295"/>
    </location>
</feature>
<organism evidence="8">
    <name type="scientific">Bradyrhizobium sp. LLZ17</name>
    <dbReference type="NCBI Taxonomy" id="3239388"/>
    <lineage>
        <taxon>Bacteria</taxon>
        <taxon>Pseudomonadati</taxon>
        <taxon>Pseudomonadota</taxon>
        <taxon>Alphaproteobacteria</taxon>
        <taxon>Hyphomicrobiales</taxon>
        <taxon>Nitrobacteraceae</taxon>
        <taxon>Bradyrhizobium</taxon>
    </lineage>
</organism>
<name>A0AB39XDL2_9BRAD</name>
<dbReference type="AlphaFoldDB" id="A0AB39XDL2"/>
<dbReference type="InterPro" id="IPR013655">
    <property type="entry name" value="PAS_fold_3"/>
</dbReference>
<dbReference type="GO" id="GO:0003677">
    <property type="term" value="F:DNA binding"/>
    <property type="evidence" value="ECO:0007669"/>
    <property type="project" value="InterPro"/>
</dbReference>
<evidence type="ECO:0000256" key="4">
    <source>
        <dbReference type="ARBA" id="ARBA00022679"/>
    </source>
</evidence>
<dbReference type="InterPro" id="IPR000700">
    <property type="entry name" value="PAS-assoc_C"/>
</dbReference>
<keyword evidence="5" id="KW-0418">Kinase</keyword>
<dbReference type="PROSITE" id="PS50943">
    <property type="entry name" value="HTH_CROC1"/>
    <property type="match status" value="1"/>
</dbReference>
<dbReference type="SUPFAM" id="SSF55785">
    <property type="entry name" value="PYP-like sensor domain (PAS domain)"/>
    <property type="match status" value="2"/>
</dbReference>
<evidence type="ECO:0000259" key="7">
    <source>
        <dbReference type="PROSITE" id="PS50943"/>
    </source>
</evidence>
<evidence type="ECO:0000256" key="2">
    <source>
        <dbReference type="ARBA" id="ARBA00012438"/>
    </source>
</evidence>
<protein>
    <recommendedName>
        <fullName evidence="2">histidine kinase</fullName>
        <ecNumber evidence="2">2.7.13.3</ecNumber>
    </recommendedName>
</protein>
<dbReference type="SUPFAM" id="SSF47413">
    <property type="entry name" value="lambda repressor-like DNA-binding domains"/>
    <property type="match status" value="1"/>
</dbReference>
<comment type="catalytic activity">
    <reaction evidence="1">
        <text>ATP + protein L-histidine = ADP + protein N-phospho-L-histidine.</text>
        <dbReference type="EC" id="2.7.13.3"/>
    </reaction>
</comment>
<evidence type="ECO:0000256" key="3">
    <source>
        <dbReference type="ARBA" id="ARBA00022553"/>
    </source>
</evidence>